<dbReference type="AlphaFoldDB" id="A0A2T7PK36"/>
<sequence>MDTTNISKKSESQQEEGGKKEMAENEKKELALGILEDEELFMTVTQEDHDTWQQRMDQNEDTLKARKETFDKWQDDLVRRRMFAYTRMKKLQNCFRQRLTFYSDVNKLIDAMVKKVDSDGDKMALATPFPDIAGADDSSKNPQIQQQEPQEQQQQQEYQQQDQEHQQKDSDQQMEEQE</sequence>
<proteinExistence type="predicted"/>
<organism evidence="2 3">
    <name type="scientific">Pomacea canaliculata</name>
    <name type="common">Golden apple snail</name>
    <dbReference type="NCBI Taxonomy" id="400727"/>
    <lineage>
        <taxon>Eukaryota</taxon>
        <taxon>Metazoa</taxon>
        <taxon>Spiralia</taxon>
        <taxon>Lophotrochozoa</taxon>
        <taxon>Mollusca</taxon>
        <taxon>Gastropoda</taxon>
        <taxon>Caenogastropoda</taxon>
        <taxon>Architaenioglossa</taxon>
        <taxon>Ampullarioidea</taxon>
        <taxon>Ampullariidae</taxon>
        <taxon>Pomacea</taxon>
    </lineage>
</organism>
<accession>A0A2T7PK36</accession>
<feature type="compositionally biased region" description="Basic and acidic residues" evidence="1">
    <location>
        <begin position="162"/>
        <end position="171"/>
    </location>
</feature>
<keyword evidence="3" id="KW-1185">Reference proteome</keyword>
<feature type="region of interest" description="Disordered" evidence="1">
    <location>
        <begin position="1"/>
        <end position="26"/>
    </location>
</feature>
<reference evidence="2 3" key="1">
    <citation type="submission" date="2018-04" db="EMBL/GenBank/DDBJ databases">
        <title>The genome of golden apple snail Pomacea canaliculata provides insight into stress tolerance and invasive adaptation.</title>
        <authorList>
            <person name="Liu C."/>
            <person name="Liu B."/>
            <person name="Ren Y."/>
            <person name="Zhang Y."/>
            <person name="Wang H."/>
            <person name="Li S."/>
            <person name="Jiang F."/>
            <person name="Yin L."/>
            <person name="Zhang G."/>
            <person name="Qian W."/>
            <person name="Fan W."/>
        </authorList>
    </citation>
    <scope>NUCLEOTIDE SEQUENCE [LARGE SCALE GENOMIC DNA]</scope>
    <source>
        <strain evidence="2">SZHN2017</strain>
        <tissue evidence="2">Muscle</tissue>
    </source>
</reference>
<comment type="caution">
    <text evidence="2">The sequence shown here is derived from an EMBL/GenBank/DDBJ whole genome shotgun (WGS) entry which is preliminary data.</text>
</comment>
<evidence type="ECO:0000313" key="2">
    <source>
        <dbReference type="EMBL" id="PVD33806.1"/>
    </source>
</evidence>
<feature type="compositionally biased region" description="Basic and acidic residues" evidence="1">
    <location>
        <begin position="8"/>
        <end position="26"/>
    </location>
</feature>
<evidence type="ECO:0000313" key="3">
    <source>
        <dbReference type="Proteomes" id="UP000245119"/>
    </source>
</evidence>
<gene>
    <name evidence="2" type="ORF">C0Q70_05067</name>
</gene>
<feature type="compositionally biased region" description="Low complexity" evidence="1">
    <location>
        <begin position="143"/>
        <end position="161"/>
    </location>
</feature>
<dbReference type="EMBL" id="PZQS01000003">
    <property type="protein sequence ID" value="PVD33806.1"/>
    <property type="molecule type" value="Genomic_DNA"/>
</dbReference>
<dbReference type="OrthoDB" id="6144900at2759"/>
<protein>
    <submittedName>
        <fullName evidence="2">Uncharacterized protein</fullName>
    </submittedName>
</protein>
<evidence type="ECO:0000256" key="1">
    <source>
        <dbReference type="SAM" id="MobiDB-lite"/>
    </source>
</evidence>
<feature type="region of interest" description="Disordered" evidence="1">
    <location>
        <begin position="125"/>
        <end position="178"/>
    </location>
</feature>
<dbReference type="Proteomes" id="UP000245119">
    <property type="component" value="Linkage Group LG3"/>
</dbReference>
<name>A0A2T7PK36_POMCA</name>